<reference evidence="1" key="1">
    <citation type="submission" date="2022-03" db="EMBL/GenBank/DDBJ databases">
        <authorList>
            <person name="Brunel B."/>
        </authorList>
    </citation>
    <scope>NUCLEOTIDE SEQUENCE</scope>
    <source>
        <strain evidence="1">STM4922sample</strain>
    </source>
</reference>
<gene>
    <name evidence="1" type="ORF">MES4922_10070</name>
</gene>
<organism evidence="1 2">
    <name type="scientific">Mesorhizobium ventifaucium</name>
    <dbReference type="NCBI Taxonomy" id="666020"/>
    <lineage>
        <taxon>Bacteria</taxon>
        <taxon>Pseudomonadati</taxon>
        <taxon>Pseudomonadota</taxon>
        <taxon>Alphaproteobacteria</taxon>
        <taxon>Hyphomicrobiales</taxon>
        <taxon>Phyllobacteriaceae</taxon>
        <taxon>Mesorhizobium</taxon>
    </lineage>
</organism>
<dbReference type="Proteomes" id="UP001152604">
    <property type="component" value="Unassembled WGS sequence"/>
</dbReference>
<accession>A0ABN8J7K5</accession>
<sequence length="152" mass="15951">MDISRSACLVTLCVAIPMGGSIAARSCDELVGHLFSKAITPAIEGLGCEGINRAGLDRPDHHLKSVCYTSDGATSSLEVVANLRCKTSDKASLKASVSDTVTAKAQVRGKDCQLLDIDVNAGGDIGKIFIRSFNVNGIARTKLQSALDKLCQ</sequence>
<dbReference type="RefSeq" id="WP_254022726.1">
    <property type="nucleotide sequence ID" value="NZ_CAKXZS010000001.1"/>
</dbReference>
<evidence type="ECO:0000313" key="2">
    <source>
        <dbReference type="Proteomes" id="UP001152604"/>
    </source>
</evidence>
<name>A0ABN8J7K5_9HYPH</name>
<comment type="caution">
    <text evidence="1">The sequence shown here is derived from an EMBL/GenBank/DDBJ whole genome shotgun (WGS) entry which is preliminary data.</text>
</comment>
<evidence type="ECO:0008006" key="3">
    <source>
        <dbReference type="Google" id="ProtNLM"/>
    </source>
</evidence>
<proteinExistence type="predicted"/>
<dbReference type="EMBL" id="CAKXZS010000001">
    <property type="protein sequence ID" value="CAH2394157.1"/>
    <property type="molecule type" value="Genomic_DNA"/>
</dbReference>
<protein>
    <recommendedName>
        <fullName evidence="3">DUF3617 family protein</fullName>
    </recommendedName>
</protein>
<keyword evidence="2" id="KW-1185">Reference proteome</keyword>
<evidence type="ECO:0000313" key="1">
    <source>
        <dbReference type="EMBL" id="CAH2394157.1"/>
    </source>
</evidence>